<comment type="caution">
    <text evidence="1">The sequence shown here is derived from an EMBL/GenBank/DDBJ whole genome shotgun (WGS) entry which is preliminary data.</text>
</comment>
<organism evidence="1 2">
    <name type="scientific">Coprococcus eutactus</name>
    <dbReference type="NCBI Taxonomy" id="33043"/>
    <lineage>
        <taxon>Bacteria</taxon>
        <taxon>Bacillati</taxon>
        <taxon>Bacillota</taxon>
        <taxon>Clostridia</taxon>
        <taxon>Lachnospirales</taxon>
        <taxon>Lachnospiraceae</taxon>
        <taxon>Coprococcus</taxon>
    </lineage>
</organism>
<dbReference type="EMBL" id="BLYL01000007">
    <property type="protein sequence ID" value="GFO94354.1"/>
    <property type="molecule type" value="Genomic_DNA"/>
</dbReference>
<gene>
    <name evidence="1" type="ORF">COEU31_14000</name>
</gene>
<dbReference type="AlphaFoldDB" id="A0AAI9NYM6"/>
<sequence>MADPMHQIEYTVQIPLTEIPVPDTSYLTLYNQSPLRVNYPLLHTLYYLYNFSNSFGKNRHKRRV</sequence>
<protein>
    <submittedName>
        <fullName evidence="1">Uncharacterized protein</fullName>
    </submittedName>
</protein>
<accession>A0AAI9NYM6</accession>
<evidence type="ECO:0000313" key="2">
    <source>
        <dbReference type="Proteomes" id="UP000660047"/>
    </source>
</evidence>
<name>A0AAI9NYM6_9FIRM</name>
<evidence type="ECO:0000313" key="1">
    <source>
        <dbReference type="EMBL" id="GFO94354.1"/>
    </source>
</evidence>
<dbReference type="Proteomes" id="UP000660047">
    <property type="component" value="Unassembled WGS sequence"/>
</dbReference>
<proteinExistence type="predicted"/>
<reference evidence="1" key="1">
    <citation type="submission" date="2020-06" db="EMBL/GenBank/DDBJ databases">
        <title>Characterization of fructooligosaccharide metabolism and fructooligosaccharide-degrading enzymes in human commensal butyrate producers.</title>
        <authorList>
            <person name="Tanno H."/>
            <person name="Fujii T."/>
            <person name="Hirano K."/>
            <person name="Maeno S."/>
            <person name="Tonozuka T."/>
            <person name="Sakamoto M."/>
            <person name="Ohkuma M."/>
            <person name="Tochio T."/>
            <person name="Endo A."/>
        </authorList>
    </citation>
    <scope>NUCLEOTIDE SEQUENCE</scope>
    <source>
        <strain evidence="1">JCM 31265</strain>
    </source>
</reference>